<protein>
    <submittedName>
        <fullName evidence="2">Putative metal-dependent hydrolase</fullName>
    </submittedName>
</protein>
<gene>
    <name evidence="2" type="ORF">ES724_13670</name>
</gene>
<feature type="domain" description="DinB-like" evidence="1">
    <location>
        <begin position="35"/>
        <end position="171"/>
    </location>
</feature>
<dbReference type="OrthoDB" id="9796039at2"/>
<dbReference type="Gene3D" id="1.20.120.450">
    <property type="entry name" value="dinb family like domain"/>
    <property type="match status" value="1"/>
</dbReference>
<name>A0A5C6ZUL4_9FLAO</name>
<dbReference type="InterPro" id="IPR034660">
    <property type="entry name" value="DinB/YfiT-like"/>
</dbReference>
<dbReference type="RefSeq" id="WP_146933826.1">
    <property type="nucleotide sequence ID" value="NZ_CBCSHZ010000019.1"/>
</dbReference>
<organism evidence="2 3">
    <name type="scientific">Gillisia hiemivivida</name>
    <dbReference type="NCBI Taxonomy" id="291190"/>
    <lineage>
        <taxon>Bacteria</taxon>
        <taxon>Pseudomonadati</taxon>
        <taxon>Bacteroidota</taxon>
        <taxon>Flavobacteriia</taxon>
        <taxon>Flavobacteriales</taxon>
        <taxon>Flavobacteriaceae</taxon>
        <taxon>Gillisia</taxon>
    </lineage>
</organism>
<keyword evidence="3" id="KW-1185">Reference proteome</keyword>
<dbReference type="Proteomes" id="UP000321367">
    <property type="component" value="Unassembled WGS sequence"/>
</dbReference>
<dbReference type="EMBL" id="VORY01000020">
    <property type="protein sequence ID" value="TXD92532.1"/>
    <property type="molecule type" value="Genomic_DNA"/>
</dbReference>
<dbReference type="AlphaFoldDB" id="A0A5C6ZUL4"/>
<dbReference type="GO" id="GO:0016787">
    <property type="term" value="F:hydrolase activity"/>
    <property type="evidence" value="ECO:0007669"/>
    <property type="project" value="UniProtKB-KW"/>
</dbReference>
<dbReference type="Pfam" id="PF12867">
    <property type="entry name" value="DinB_2"/>
    <property type="match status" value="1"/>
</dbReference>
<proteinExistence type="predicted"/>
<dbReference type="NCBIfam" id="NF009807">
    <property type="entry name" value="PRK13291.1"/>
    <property type="match status" value="1"/>
</dbReference>
<comment type="caution">
    <text evidence="2">The sequence shown here is derived from an EMBL/GenBank/DDBJ whole genome shotgun (WGS) entry which is preliminary data.</text>
</comment>
<evidence type="ECO:0000313" key="3">
    <source>
        <dbReference type="Proteomes" id="UP000321367"/>
    </source>
</evidence>
<dbReference type="InterPro" id="IPR024775">
    <property type="entry name" value="DinB-like"/>
</dbReference>
<evidence type="ECO:0000313" key="2">
    <source>
        <dbReference type="EMBL" id="TXD92532.1"/>
    </source>
</evidence>
<keyword evidence="2" id="KW-0378">Hydrolase</keyword>
<sequence length="181" mass="20853">MQSQNLKDLKYPIGKFVKPETISEGDIKTWVTDIEQFPNRLNKLVPYLSASELNYRYRPDGWTIKQVVHHCADSHMNSFIRFKLCLTEELPTIKPFNDSKWAELPDATEADISTSLKLIEGLHARWTVLLKSLDASDLSKQYIHPDKAQPLSLSDSIALYAWHCNHHLAHIKQALENNKED</sequence>
<dbReference type="SUPFAM" id="SSF109854">
    <property type="entry name" value="DinB/YfiT-like putative metalloenzymes"/>
    <property type="match status" value="1"/>
</dbReference>
<reference evidence="2 3" key="1">
    <citation type="submission" date="2019-08" db="EMBL/GenBank/DDBJ databases">
        <title>Genome sequence of Gillisia hiemivivida IC154 (type strain).</title>
        <authorList>
            <person name="Bowman J.P."/>
        </authorList>
    </citation>
    <scope>NUCLEOTIDE SEQUENCE [LARGE SCALE GENOMIC DNA]</scope>
    <source>
        <strain evidence="2 3">IC154</strain>
    </source>
</reference>
<accession>A0A5C6ZUL4</accession>
<evidence type="ECO:0000259" key="1">
    <source>
        <dbReference type="Pfam" id="PF12867"/>
    </source>
</evidence>